<dbReference type="GeneID" id="93000487"/>
<dbReference type="Gene3D" id="2.40.260.10">
    <property type="entry name" value="Sortase"/>
    <property type="match status" value="1"/>
</dbReference>
<evidence type="ECO:0000256" key="2">
    <source>
        <dbReference type="PIRSR" id="PIRSR605754-1"/>
    </source>
</evidence>
<dbReference type="SUPFAM" id="SSF63817">
    <property type="entry name" value="Sortase"/>
    <property type="match status" value="1"/>
</dbReference>
<feature type="active site" description="Proton donor/acceptor" evidence="2">
    <location>
        <position position="109"/>
    </location>
</feature>
<proteinExistence type="predicted"/>
<dbReference type="Pfam" id="PF04203">
    <property type="entry name" value="Sortase"/>
    <property type="match status" value="1"/>
</dbReference>
<evidence type="ECO:0000313" key="4">
    <source>
        <dbReference type="Proteomes" id="UP000001823"/>
    </source>
</evidence>
<dbReference type="GO" id="GO:0016787">
    <property type="term" value="F:hydrolase activity"/>
    <property type="evidence" value="ECO:0007669"/>
    <property type="project" value="UniProtKB-KW"/>
</dbReference>
<evidence type="ECO:0000313" key="3">
    <source>
        <dbReference type="EMBL" id="ABG83509.1"/>
    </source>
</evidence>
<name>A0A0H2YRG2_CLOP1</name>
<dbReference type="PaxDb" id="195103-CPF_0212"/>
<dbReference type="Proteomes" id="UP000001823">
    <property type="component" value="Chromosome"/>
</dbReference>
<dbReference type="InterPro" id="IPR042000">
    <property type="entry name" value="Sortase_D_2"/>
</dbReference>
<dbReference type="InterPro" id="IPR023365">
    <property type="entry name" value="Sortase_dom-sf"/>
</dbReference>
<dbReference type="CDD" id="cd06166">
    <property type="entry name" value="Sortase_D_2"/>
    <property type="match status" value="1"/>
</dbReference>
<keyword evidence="4" id="KW-1185">Reference proteome</keyword>
<feature type="active site" description="Acyl-thioester intermediate" evidence="2">
    <location>
        <position position="171"/>
    </location>
</feature>
<dbReference type="SMR" id="A0A0H2YRG2"/>
<protein>
    <submittedName>
        <fullName evidence="3">Sortase family protein</fullName>
    </submittedName>
</protein>
<dbReference type="STRING" id="195103.CPF_0212"/>
<dbReference type="AlphaFoldDB" id="A0A0H2YRG2"/>
<dbReference type="HOGENOM" id="CLU_045680_8_1_9"/>
<dbReference type="InterPro" id="IPR005754">
    <property type="entry name" value="Sortase"/>
</dbReference>
<gene>
    <name evidence="3" type="ordered locus">CPF_0212</name>
</gene>
<sequence>MRNKLAKGLFILGLVIVSTVLIGKLYKSSVEKKTLEEFKEKFNYSEEEKKKTLEEIKNGDGIALIDIEKIGVHTVIAEGSTLDVLENNIGHFENTAMPGENGNFSIAGHRNTINNEVFRNIDKLQVGDEIKITTLTDIFQYEINEIFVTSPSDTDVLNQNLDEKTMTIVTCTNRGKDRYIVKAKLIG</sequence>
<dbReference type="EMBL" id="CP000246">
    <property type="protein sequence ID" value="ABG83509.1"/>
    <property type="molecule type" value="Genomic_DNA"/>
</dbReference>
<dbReference type="RefSeq" id="WP_003458327.1">
    <property type="nucleotide sequence ID" value="NC_008261.1"/>
</dbReference>
<accession>A0A0H2YRG2</accession>
<organism evidence="3 4">
    <name type="scientific">Clostridium perfringens (strain ATCC 13124 / DSM 756 / JCM 1290 / NCIMB 6125 / NCTC 8237 / Type A)</name>
    <dbReference type="NCBI Taxonomy" id="195103"/>
    <lineage>
        <taxon>Bacteria</taxon>
        <taxon>Bacillati</taxon>
        <taxon>Bacillota</taxon>
        <taxon>Clostridia</taxon>
        <taxon>Eubacteriales</taxon>
        <taxon>Clostridiaceae</taxon>
        <taxon>Clostridium</taxon>
    </lineage>
</organism>
<reference evidence="3 4" key="1">
    <citation type="journal article" date="2006" name="Genome Res.">
        <title>Skewed genomic variability in strains of the toxigenic bacterial pathogen, Clostridium perfringens.</title>
        <authorList>
            <person name="Myers G.S."/>
            <person name="Rasko D.A."/>
            <person name="Cheung J.K."/>
            <person name="Ravel J."/>
            <person name="Seshadri R."/>
            <person name="Deboy R.T."/>
            <person name="Ren Q."/>
            <person name="Varga J."/>
            <person name="Awad M.M."/>
            <person name="Brinkac L.M."/>
            <person name="Daugherty S.C."/>
            <person name="Haft D.H."/>
            <person name="Dodson R.J."/>
            <person name="Madupu R."/>
            <person name="Nelson W.C."/>
            <person name="Rosovitz M.J."/>
            <person name="Sullivan S.A."/>
            <person name="Khouri H."/>
            <person name="Dimitrov G.I."/>
            <person name="Watkins K.L."/>
            <person name="Mulligan S."/>
            <person name="Benton J."/>
            <person name="Radune D."/>
            <person name="Fisher D.J."/>
            <person name="Atkins H.S."/>
            <person name="Hiscox T."/>
            <person name="Jost B.H."/>
            <person name="Billington S.J."/>
            <person name="Songer J.G."/>
            <person name="McClane B.A."/>
            <person name="Titball R.W."/>
            <person name="Rood J.I."/>
            <person name="Melville S.B."/>
            <person name="Paulsen I.T."/>
        </authorList>
    </citation>
    <scope>NUCLEOTIDE SEQUENCE [LARGE SCALE GENOMIC DNA]</scope>
    <source>
        <strain evidence="4">ATCC 13124 / DSM 756 / JCM 1290 / NCIMB 6125 / NCTC 8237 / S 107 / Type A</strain>
    </source>
</reference>
<evidence type="ECO:0000256" key="1">
    <source>
        <dbReference type="ARBA" id="ARBA00022801"/>
    </source>
</evidence>
<dbReference type="NCBIfam" id="TIGR01076">
    <property type="entry name" value="sortase_fam"/>
    <property type="match status" value="1"/>
</dbReference>
<dbReference type="KEGG" id="cpf:CPF_0212"/>
<keyword evidence="1" id="KW-0378">Hydrolase</keyword>
<dbReference type="eggNOG" id="COG3764">
    <property type="taxonomic scope" value="Bacteria"/>
</dbReference>